<dbReference type="InterPro" id="IPR025286">
    <property type="entry name" value="MOFRL_assoc_dom"/>
</dbReference>
<keyword evidence="3" id="KW-0418">Kinase</keyword>
<dbReference type="SUPFAM" id="SSF82544">
    <property type="entry name" value="GckA/TtuD-like"/>
    <property type="match status" value="1"/>
</dbReference>
<dbReference type="InterPro" id="IPR038614">
    <property type="entry name" value="GK_N_sf"/>
</dbReference>
<dbReference type="InterPro" id="IPR037035">
    <property type="entry name" value="GK-like_C_sf"/>
</dbReference>
<reference evidence="3 4" key="1">
    <citation type="submission" date="2017-05" db="EMBL/GenBank/DDBJ databases">
        <title>The complete genome sequence of Deinococcus ficus isolated from the rhizosphere of the Ficus religiosa L. in Taiwan.</title>
        <authorList>
            <person name="Wu K.-M."/>
            <person name="Liao T.-L."/>
            <person name="Liu Y.-M."/>
            <person name="Young C.-C."/>
            <person name="Tsai S.-F."/>
        </authorList>
    </citation>
    <scope>NUCLEOTIDE SEQUENCE [LARGE SCALE GENOMIC DNA]</scope>
    <source>
        <strain evidence="3 4">CC-FR2-10</strain>
    </source>
</reference>
<keyword evidence="4" id="KW-1185">Reference proteome</keyword>
<dbReference type="EMBL" id="CP021081">
    <property type="protein sequence ID" value="ASN80402.1"/>
    <property type="molecule type" value="Genomic_DNA"/>
</dbReference>
<dbReference type="AlphaFoldDB" id="A0A221SUT1"/>
<dbReference type="GO" id="GO:0005737">
    <property type="term" value="C:cytoplasm"/>
    <property type="evidence" value="ECO:0007669"/>
    <property type="project" value="TreeGrafter"/>
</dbReference>
<dbReference type="KEGG" id="dfc:DFI_04710"/>
<dbReference type="Proteomes" id="UP000259030">
    <property type="component" value="Chromosome"/>
</dbReference>
<organism evidence="3 4">
    <name type="scientific">Deinococcus ficus</name>
    <dbReference type="NCBI Taxonomy" id="317577"/>
    <lineage>
        <taxon>Bacteria</taxon>
        <taxon>Thermotogati</taxon>
        <taxon>Deinococcota</taxon>
        <taxon>Deinococci</taxon>
        <taxon>Deinococcales</taxon>
        <taxon>Deinococcaceae</taxon>
        <taxon>Deinococcus</taxon>
    </lineage>
</organism>
<dbReference type="Gene3D" id="3.40.1480.10">
    <property type="entry name" value="MOFRL domain"/>
    <property type="match status" value="1"/>
</dbReference>
<protein>
    <submittedName>
        <fullName evidence="3">Glycerate kinase</fullName>
    </submittedName>
</protein>
<feature type="domain" description="MOFRL-associated" evidence="2">
    <location>
        <begin position="5"/>
        <end position="229"/>
    </location>
</feature>
<evidence type="ECO:0000259" key="1">
    <source>
        <dbReference type="Pfam" id="PF05161"/>
    </source>
</evidence>
<dbReference type="PANTHER" id="PTHR12227">
    <property type="entry name" value="GLYCERATE KINASE"/>
    <property type="match status" value="1"/>
</dbReference>
<evidence type="ECO:0000259" key="2">
    <source>
        <dbReference type="Pfam" id="PF13660"/>
    </source>
</evidence>
<dbReference type="RefSeq" id="WP_027462122.1">
    <property type="nucleotide sequence ID" value="NZ_CP021081.1"/>
</dbReference>
<keyword evidence="3" id="KW-0808">Transferase</keyword>
<dbReference type="Gene3D" id="3.40.50.10180">
    <property type="entry name" value="Glycerate kinase, MOFRL-like N-terminal domain"/>
    <property type="match status" value="1"/>
</dbReference>
<dbReference type="PANTHER" id="PTHR12227:SF0">
    <property type="entry name" value="GLYCERATE KINASE"/>
    <property type="match status" value="1"/>
</dbReference>
<dbReference type="STRING" id="317577.GCA_000419625_00194"/>
<feature type="domain" description="MOFRL" evidence="1">
    <location>
        <begin position="306"/>
        <end position="409"/>
    </location>
</feature>
<sequence>MREVLRGTFQAALAATDPGRLTARHLAGWSGPAPARLLAFGKAAGPMLGAALERFPRTPALGILPDDAALPAAVAAAPHVHLLRAAHPLPDHRSVQAGQAALAEAERLPAGGVWLVLVSGGGSALLSRPQGVTLEDKAAVVRDLMHAGADIHALNTVRKHLSGVKGGRLAQAALARGAAVQALLLSDVVGDDPAVIASGPTVPDPTTFADARAVLERFGVAAPEVARHLARGEGGEVPDTPKALPGVTSRVIGSNRLLLDAAARHLHDLGYGVVDLGDGWTGEARDVAAQHARIVQEHLNTDAPLALVSGGEATVTVRGPGVGGRNHEFALALALHLGPTGVWGLSAGSDGLDGSSGAAGAILTPDTLARAAALGLDAAACLTRNDSGAFFAALGDGLVTGPTGQNLNDLRVLLVSPRRA</sequence>
<gene>
    <name evidence="3" type="ORF">DFI_04710</name>
</gene>
<dbReference type="InterPro" id="IPR007835">
    <property type="entry name" value="MOFRL"/>
</dbReference>
<dbReference type="Pfam" id="PF05161">
    <property type="entry name" value="MOFRL"/>
    <property type="match status" value="1"/>
</dbReference>
<proteinExistence type="predicted"/>
<dbReference type="Pfam" id="PF13660">
    <property type="entry name" value="DUF4147"/>
    <property type="match status" value="1"/>
</dbReference>
<evidence type="ECO:0000313" key="3">
    <source>
        <dbReference type="EMBL" id="ASN80402.1"/>
    </source>
</evidence>
<name>A0A221SUT1_9DEIO</name>
<dbReference type="GO" id="GO:0008887">
    <property type="term" value="F:glycerate kinase activity"/>
    <property type="evidence" value="ECO:0007669"/>
    <property type="project" value="InterPro"/>
</dbReference>
<evidence type="ECO:0000313" key="4">
    <source>
        <dbReference type="Proteomes" id="UP000259030"/>
    </source>
</evidence>
<accession>A0A221SUT1</accession>
<dbReference type="InterPro" id="IPR039760">
    <property type="entry name" value="MOFRL_protein"/>
</dbReference>